<evidence type="ECO:0000313" key="2">
    <source>
        <dbReference type="Proteomes" id="UP000233551"/>
    </source>
</evidence>
<protein>
    <submittedName>
        <fullName evidence="1">Uncharacterized protein</fullName>
    </submittedName>
</protein>
<name>A0A2I0IK08_PUNGR</name>
<evidence type="ECO:0000313" key="1">
    <source>
        <dbReference type="EMBL" id="PKI44322.1"/>
    </source>
</evidence>
<dbReference type="AlphaFoldDB" id="A0A2I0IK08"/>
<comment type="caution">
    <text evidence="1">The sequence shown here is derived from an EMBL/GenBank/DDBJ whole genome shotgun (WGS) entry which is preliminary data.</text>
</comment>
<dbReference type="Proteomes" id="UP000233551">
    <property type="component" value="Unassembled WGS sequence"/>
</dbReference>
<accession>A0A2I0IK08</accession>
<sequence>MVLLLLSRTFILTRERFFQCYELLSTSCNISKVLRRCNNETLLEPPFPRLLWKADIASRGVKLSILVATLKKRSYHAQSVSPPLYSMVHSLLRSRFPCRVAANLWMNNSCSCLKLVIEPGASERNQLEAILALDDPVEPRSSRVVVVAGLDKPTAPNCWMPPVVEDLEPLESCLSRLERWPHF</sequence>
<keyword evidence="2" id="KW-1185">Reference proteome</keyword>
<organism evidence="1 2">
    <name type="scientific">Punica granatum</name>
    <name type="common">Pomegranate</name>
    <dbReference type="NCBI Taxonomy" id="22663"/>
    <lineage>
        <taxon>Eukaryota</taxon>
        <taxon>Viridiplantae</taxon>
        <taxon>Streptophyta</taxon>
        <taxon>Embryophyta</taxon>
        <taxon>Tracheophyta</taxon>
        <taxon>Spermatophyta</taxon>
        <taxon>Magnoliopsida</taxon>
        <taxon>eudicotyledons</taxon>
        <taxon>Gunneridae</taxon>
        <taxon>Pentapetalae</taxon>
        <taxon>rosids</taxon>
        <taxon>malvids</taxon>
        <taxon>Myrtales</taxon>
        <taxon>Lythraceae</taxon>
        <taxon>Punica</taxon>
    </lineage>
</organism>
<dbReference type="EMBL" id="PGOL01002921">
    <property type="protein sequence ID" value="PKI44322.1"/>
    <property type="molecule type" value="Genomic_DNA"/>
</dbReference>
<gene>
    <name evidence="1" type="ORF">CRG98_035278</name>
</gene>
<reference evidence="1 2" key="1">
    <citation type="submission" date="2017-11" db="EMBL/GenBank/DDBJ databases">
        <title>De-novo sequencing of pomegranate (Punica granatum L.) genome.</title>
        <authorList>
            <person name="Akparov Z."/>
            <person name="Amiraslanov A."/>
            <person name="Hajiyeva S."/>
            <person name="Abbasov M."/>
            <person name="Kaur K."/>
            <person name="Hamwieh A."/>
            <person name="Solovyev V."/>
            <person name="Salamov A."/>
            <person name="Braich B."/>
            <person name="Kosarev P."/>
            <person name="Mahmoud A."/>
            <person name="Hajiyev E."/>
            <person name="Babayeva S."/>
            <person name="Izzatullayeva V."/>
            <person name="Mammadov A."/>
            <person name="Mammadov A."/>
            <person name="Sharifova S."/>
            <person name="Ojaghi J."/>
            <person name="Eynullazada K."/>
            <person name="Bayramov B."/>
            <person name="Abdulazimova A."/>
            <person name="Shahmuradov I."/>
        </authorList>
    </citation>
    <scope>NUCLEOTIDE SEQUENCE [LARGE SCALE GENOMIC DNA]</scope>
    <source>
        <strain evidence="2">cv. AG2017</strain>
        <tissue evidence="1">Leaf</tissue>
    </source>
</reference>
<proteinExistence type="predicted"/>